<dbReference type="EMBL" id="BAAALT010000053">
    <property type="protein sequence ID" value="GAA1799259.1"/>
    <property type="molecule type" value="Genomic_DNA"/>
</dbReference>
<keyword evidence="4" id="KW-1185">Reference proteome</keyword>
<reference evidence="3 4" key="1">
    <citation type="journal article" date="2019" name="Int. J. Syst. Evol. Microbiol.">
        <title>The Global Catalogue of Microorganisms (GCM) 10K type strain sequencing project: providing services to taxonomists for standard genome sequencing and annotation.</title>
        <authorList>
            <consortium name="The Broad Institute Genomics Platform"/>
            <consortium name="The Broad Institute Genome Sequencing Center for Infectious Disease"/>
            <person name="Wu L."/>
            <person name="Ma J."/>
        </authorList>
    </citation>
    <scope>NUCLEOTIDE SEQUENCE [LARGE SCALE GENOMIC DNA]</scope>
    <source>
        <strain evidence="3 4">JCM 13250</strain>
    </source>
</reference>
<comment type="similarity">
    <text evidence="1">Belongs to the CapA family.</text>
</comment>
<evidence type="ECO:0000259" key="2">
    <source>
        <dbReference type="SMART" id="SM00854"/>
    </source>
</evidence>
<evidence type="ECO:0000313" key="3">
    <source>
        <dbReference type="EMBL" id="GAA1799259.1"/>
    </source>
</evidence>
<dbReference type="CDD" id="cd07381">
    <property type="entry name" value="MPP_CapA"/>
    <property type="match status" value="1"/>
</dbReference>
<dbReference type="RefSeq" id="WP_344128892.1">
    <property type="nucleotide sequence ID" value="NZ_BAAALT010000053.1"/>
</dbReference>
<sequence>MATVWRAGRERWSPRALQGVLAGIVAVAVAGVALSDGPARAPALVTPLRPTQTRSTEPPAPQPAPFTPRGFTVIAAGDILLHDGLWAQARRGDSYDFGPLFAHLAPDVREADLAVCHLETPVGGPRGPFSGYPIFNVPPQVTTTLADIGYDTCSTASNHSLDKGEAGIDRTLKALDAAGIRHTGTARSAAEAKRLNLMTVHGVVVAHLSYTFSFNGLRRPEGRAWRANYLTESADAVLAEARRARAAGARFTIVSLHWGTEYDHNPNDFQRSVADRLLSSPDVDLIVGHHAHVVQPLQRLHGKWVAYGMGNEVAWQQQAVNTRDGIMPRFTVTETRAGVFAVTHVEVIPIHMWLGGSRAIALTVPDCLRDRRLSGAARQSCRDSLRRTEPILGRLGAKKAGMVVRSR</sequence>
<dbReference type="PANTHER" id="PTHR33393">
    <property type="entry name" value="POLYGLUTAMINE SYNTHESIS ACCESSORY PROTEIN RV0574C-RELATED"/>
    <property type="match status" value="1"/>
</dbReference>
<feature type="domain" description="Capsule synthesis protein CapA" evidence="2">
    <location>
        <begin position="72"/>
        <end position="316"/>
    </location>
</feature>
<gene>
    <name evidence="3" type="ORF">GCM10009682_21120</name>
</gene>
<proteinExistence type="inferred from homology"/>
<dbReference type="InterPro" id="IPR029052">
    <property type="entry name" value="Metallo-depent_PP-like"/>
</dbReference>
<evidence type="ECO:0000256" key="1">
    <source>
        <dbReference type="ARBA" id="ARBA00005662"/>
    </source>
</evidence>
<name>A0ABN2LTT7_9ACTN</name>
<dbReference type="Proteomes" id="UP001500218">
    <property type="component" value="Unassembled WGS sequence"/>
</dbReference>
<organism evidence="3 4">
    <name type="scientific">Luedemannella flava</name>
    <dbReference type="NCBI Taxonomy" id="349316"/>
    <lineage>
        <taxon>Bacteria</taxon>
        <taxon>Bacillati</taxon>
        <taxon>Actinomycetota</taxon>
        <taxon>Actinomycetes</taxon>
        <taxon>Micromonosporales</taxon>
        <taxon>Micromonosporaceae</taxon>
        <taxon>Luedemannella</taxon>
    </lineage>
</organism>
<accession>A0ABN2LTT7</accession>
<dbReference type="PANTHER" id="PTHR33393:SF13">
    <property type="entry name" value="PGA BIOSYNTHESIS PROTEIN CAPA"/>
    <property type="match status" value="1"/>
</dbReference>
<dbReference type="Gene3D" id="3.60.21.10">
    <property type="match status" value="1"/>
</dbReference>
<protein>
    <submittedName>
        <fullName evidence="3">CapA family protein</fullName>
    </submittedName>
</protein>
<dbReference type="SMART" id="SM00854">
    <property type="entry name" value="PGA_cap"/>
    <property type="match status" value="1"/>
</dbReference>
<dbReference type="SUPFAM" id="SSF56300">
    <property type="entry name" value="Metallo-dependent phosphatases"/>
    <property type="match status" value="1"/>
</dbReference>
<dbReference type="Pfam" id="PF09587">
    <property type="entry name" value="PGA_cap"/>
    <property type="match status" value="1"/>
</dbReference>
<dbReference type="InterPro" id="IPR052169">
    <property type="entry name" value="CW_Biosynth-Accessory"/>
</dbReference>
<dbReference type="InterPro" id="IPR019079">
    <property type="entry name" value="Capsule_synth_CapA"/>
</dbReference>
<evidence type="ECO:0000313" key="4">
    <source>
        <dbReference type="Proteomes" id="UP001500218"/>
    </source>
</evidence>
<comment type="caution">
    <text evidence="3">The sequence shown here is derived from an EMBL/GenBank/DDBJ whole genome shotgun (WGS) entry which is preliminary data.</text>
</comment>